<dbReference type="SMART" id="SM00034">
    <property type="entry name" value="CLECT"/>
    <property type="match status" value="1"/>
</dbReference>
<dbReference type="InterPro" id="IPR018378">
    <property type="entry name" value="C-type_lectin_CS"/>
</dbReference>
<dbReference type="Gene3D" id="3.10.100.10">
    <property type="entry name" value="Mannose-Binding Protein A, subunit A"/>
    <property type="match status" value="1"/>
</dbReference>
<evidence type="ECO:0000256" key="2">
    <source>
        <dbReference type="ARBA" id="ARBA00004498"/>
    </source>
</evidence>
<comment type="similarity">
    <text evidence="15">Belongs to the SFTPA family.</text>
</comment>
<evidence type="ECO:0000256" key="1">
    <source>
        <dbReference type="ARBA" id="ARBA00004364"/>
    </source>
</evidence>
<comment type="subunit">
    <text evidence="16">Oligomeric complex of 6 set of homotrimers.</text>
</comment>
<keyword evidence="3" id="KW-0767">Surface film</keyword>
<dbReference type="GO" id="GO:0030246">
    <property type="term" value="F:carbohydrate binding"/>
    <property type="evidence" value="ECO:0007669"/>
    <property type="project" value="UniProtKB-KW"/>
</dbReference>
<proteinExistence type="inferred from homology"/>
<reference evidence="22" key="1">
    <citation type="submission" date="2025-08" db="UniProtKB">
        <authorList>
            <consortium name="RefSeq"/>
        </authorList>
    </citation>
    <scope>IDENTIFICATION</scope>
</reference>
<dbReference type="GO" id="GO:0046872">
    <property type="term" value="F:metal ion binding"/>
    <property type="evidence" value="ECO:0007669"/>
    <property type="project" value="UniProtKB-KW"/>
</dbReference>
<dbReference type="PANTHER" id="PTHR24024">
    <property type="entry name" value="PULMONARY SURFACTANT-ASSOCIATED PROTEIN A"/>
    <property type="match status" value="1"/>
</dbReference>
<evidence type="ECO:0000256" key="4">
    <source>
        <dbReference type="ARBA" id="ARBA00022525"/>
    </source>
</evidence>
<dbReference type="InterPro" id="IPR016186">
    <property type="entry name" value="C-type_lectin-like/link_sf"/>
</dbReference>
<evidence type="ECO:0000256" key="5">
    <source>
        <dbReference type="ARBA" id="ARBA00022530"/>
    </source>
</evidence>
<keyword evidence="12" id="KW-1015">Disulfide bond</keyword>
<dbReference type="KEGG" id="pvt:110083685"/>
<evidence type="ECO:0000256" key="16">
    <source>
        <dbReference type="ARBA" id="ARBA00038763"/>
    </source>
</evidence>
<dbReference type="InterPro" id="IPR016187">
    <property type="entry name" value="CTDL_fold"/>
</dbReference>
<keyword evidence="11" id="KW-0176">Collagen</keyword>
<keyword evidence="21" id="KW-1185">Reference proteome</keyword>
<evidence type="ECO:0000256" key="3">
    <source>
        <dbReference type="ARBA" id="ARBA00022439"/>
    </source>
</evidence>
<dbReference type="Proteomes" id="UP001652642">
    <property type="component" value="Chromosome 3"/>
</dbReference>
<evidence type="ECO:0000256" key="6">
    <source>
        <dbReference type="ARBA" id="ARBA00022713"/>
    </source>
</evidence>
<evidence type="ECO:0000256" key="7">
    <source>
        <dbReference type="ARBA" id="ARBA00022723"/>
    </source>
</evidence>
<dbReference type="RefSeq" id="XP_020657966.2">
    <property type="nucleotide sequence ID" value="XM_020802307.2"/>
</dbReference>
<keyword evidence="13" id="KW-0325">Glycoprotein</keyword>
<evidence type="ECO:0000256" key="9">
    <source>
        <dbReference type="ARBA" id="ARBA00022734"/>
    </source>
</evidence>
<dbReference type="InParanoid" id="A0A6J0UB29"/>
<feature type="domain" description="C-type lectin" evidence="20">
    <location>
        <begin position="115"/>
        <end position="207"/>
    </location>
</feature>
<feature type="chain" id="PRO_5047237079" description="Pulmonary surfactant-associated protein A" evidence="19">
    <location>
        <begin position="23"/>
        <end position="208"/>
    </location>
</feature>
<evidence type="ECO:0000256" key="15">
    <source>
        <dbReference type="ARBA" id="ARBA00038230"/>
    </source>
</evidence>
<evidence type="ECO:0000256" key="14">
    <source>
        <dbReference type="ARBA" id="ARBA00037480"/>
    </source>
</evidence>
<protein>
    <recommendedName>
        <fullName evidence="17">Pulmonary surfactant-associated protein A</fullName>
    </recommendedName>
</protein>
<keyword evidence="9" id="KW-0430">Lectin</keyword>
<evidence type="ECO:0000256" key="11">
    <source>
        <dbReference type="ARBA" id="ARBA00023119"/>
    </source>
</evidence>
<dbReference type="GO" id="GO:0005615">
    <property type="term" value="C:extracellular space"/>
    <property type="evidence" value="ECO:0007669"/>
    <property type="project" value="TreeGrafter"/>
</dbReference>
<dbReference type="InterPro" id="IPR001304">
    <property type="entry name" value="C-type_lectin-like"/>
</dbReference>
<evidence type="ECO:0000256" key="13">
    <source>
        <dbReference type="ARBA" id="ARBA00023180"/>
    </source>
</evidence>
<comment type="function">
    <text evidence="14">In presence of calcium ions, it binds to surfactant phospholipids and contributes to lower the surface tension at the air-liquid interface in the alveoli of the mammalian lung and is essential for normal respiration. Enhances the expression of MYO18A/SP-R210 on alveolar macrophages.</text>
</comment>
<dbReference type="OrthoDB" id="7357196at2759"/>
<keyword evidence="5" id="KW-0272">Extracellular matrix</keyword>
<dbReference type="GO" id="GO:0005771">
    <property type="term" value="C:multivesicular body"/>
    <property type="evidence" value="ECO:0007669"/>
    <property type="project" value="TreeGrafter"/>
</dbReference>
<keyword evidence="10" id="KW-0106">Calcium</keyword>
<feature type="region of interest" description="Disordered" evidence="18">
    <location>
        <begin position="34"/>
        <end position="65"/>
    </location>
</feature>
<keyword evidence="7" id="KW-0479">Metal-binding</keyword>
<keyword evidence="6" id="KW-0305">Gaseous exchange</keyword>
<dbReference type="AlphaFoldDB" id="A0A6J0UB29"/>
<keyword evidence="8 19" id="KW-0732">Signal</keyword>
<evidence type="ECO:0000313" key="22">
    <source>
        <dbReference type="RefSeq" id="XP_020657966.2"/>
    </source>
</evidence>
<sequence length="208" mass="22668">MLSFQLVPVIATIALLLVASHALQPCVGLQGPPGRNGLLGPQGPKGKPGDKGNPGPPGLPASRDPTLQNYLKELKHRIARLERALALSGMISIAGNKLFASTEKTAEFDNIVKICKAAHGNIATPTNREENHAIMSFAKQFDTYPYLGITEGRVPGEFWFLNGNPLNYTNWYPGEPKGKGTEKCVEMYSDGTWNDKPCNNYRLAVCEF</sequence>
<evidence type="ECO:0000256" key="19">
    <source>
        <dbReference type="SAM" id="SignalP"/>
    </source>
</evidence>
<dbReference type="PANTHER" id="PTHR24024:SF13">
    <property type="entry name" value="PULMONARY SURFACTANT-ASSOCIATED PROTEIN A1"/>
    <property type="match status" value="1"/>
</dbReference>
<evidence type="ECO:0000256" key="8">
    <source>
        <dbReference type="ARBA" id="ARBA00022729"/>
    </source>
</evidence>
<comment type="subcellular location">
    <subcellularLocation>
        <location evidence="2">Secreted</location>
        <location evidence="2">Extracellular space</location>
        <location evidence="2">Extracellular matrix</location>
    </subcellularLocation>
    <subcellularLocation>
        <location evidence="1">Secreted</location>
        <location evidence="1">Extracellular space</location>
        <location evidence="1">Surface film</location>
    </subcellularLocation>
</comment>
<dbReference type="GO" id="GO:0005581">
    <property type="term" value="C:collagen trimer"/>
    <property type="evidence" value="ECO:0007669"/>
    <property type="project" value="UniProtKB-KW"/>
</dbReference>
<keyword evidence="4" id="KW-0964">Secreted</keyword>
<gene>
    <name evidence="22" type="primary">LOC110083685</name>
</gene>
<accession>A0A6J0UB29</accession>
<name>A0A6J0UB29_9SAUR</name>
<evidence type="ECO:0000256" key="12">
    <source>
        <dbReference type="ARBA" id="ARBA00023157"/>
    </source>
</evidence>
<evidence type="ECO:0000256" key="17">
    <source>
        <dbReference type="ARBA" id="ARBA00041095"/>
    </source>
</evidence>
<evidence type="ECO:0000256" key="18">
    <source>
        <dbReference type="SAM" id="MobiDB-lite"/>
    </source>
</evidence>
<organism evidence="21 22">
    <name type="scientific">Pogona vitticeps</name>
    <name type="common">central bearded dragon</name>
    <dbReference type="NCBI Taxonomy" id="103695"/>
    <lineage>
        <taxon>Eukaryota</taxon>
        <taxon>Metazoa</taxon>
        <taxon>Chordata</taxon>
        <taxon>Craniata</taxon>
        <taxon>Vertebrata</taxon>
        <taxon>Euteleostomi</taxon>
        <taxon>Lepidosauria</taxon>
        <taxon>Squamata</taxon>
        <taxon>Bifurcata</taxon>
        <taxon>Unidentata</taxon>
        <taxon>Episquamata</taxon>
        <taxon>Toxicofera</taxon>
        <taxon>Iguania</taxon>
        <taxon>Acrodonta</taxon>
        <taxon>Agamidae</taxon>
        <taxon>Amphibolurinae</taxon>
        <taxon>Pogona</taxon>
    </lineage>
</organism>
<feature type="signal peptide" evidence="19">
    <location>
        <begin position="1"/>
        <end position="22"/>
    </location>
</feature>
<dbReference type="SUPFAM" id="SSF56436">
    <property type="entry name" value="C-type lectin-like"/>
    <property type="match status" value="1"/>
</dbReference>
<evidence type="ECO:0000256" key="10">
    <source>
        <dbReference type="ARBA" id="ARBA00022837"/>
    </source>
</evidence>
<dbReference type="InterPro" id="IPR051077">
    <property type="entry name" value="Ca-dependent_lectin"/>
</dbReference>
<dbReference type="PROSITE" id="PS00615">
    <property type="entry name" value="C_TYPE_LECTIN_1"/>
    <property type="match status" value="1"/>
</dbReference>
<dbReference type="Pfam" id="PF00059">
    <property type="entry name" value="Lectin_C"/>
    <property type="match status" value="1"/>
</dbReference>
<evidence type="ECO:0000313" key="21">
    <source>
        <dbReference type="Proteomes" id="UP001652642"/>
    </source>
</evidence>
<dbReference type="GO" id="GO:0007585">
    <property type="term" value="P:respiratory gaseous exchange by respiratory system"/>
    <property type="evidence" value="ECO:0007669"/>
    <property type="project" value="UniProtKB-KW"/>
</dbReference>
<dbReference type="Gene3D" id="1.20.5.320">
    <property type="entry name" value="6-Phosphogluconate Dehydrogenase, domain 3"/>
    <property type="match status" value="1"/>
</dbReference>
<dbReference type="GeneID" id="110083685"/>
<evidence type="ECO:0000259" key="20">
    <source>
        <dbReference type="PROSITE" id="PS50041"/>
    </source>
</evidence>
<dbReference type="PROSITE" id="PS50041">
    <property type="entry name" value="C_TYPE_LECTIN_2"/>
    <property type="match status" value="1"/>
</dbReference>